<dbReference type="RefSeq" id="WP_153724508.1">
    <property type="nucleotide sequence ID" value="NZ_CP045875.1"/>
</dbReference>
<dbReference type="NCBIfam" id="TIGR00092">
    <property type="entry name" value="redox-regulated ATPase YchF"/>
    <property type="match status" value="1"/>
</dbReference>
<feature type="domain" description="OBG-type G" evidence="8">
    <location>
        <begin position="3"/>
        <end position="258"/>
    </location>
</feature>
<gene>
    <name evidence="6 10" type="primary">ychF</name>
    <name evidence="10" type="ORF">FTV88_0896</name>
</gene>
<feature type="binding site" evidence="6">
    <location>
        <begin position="12"/>
        <end position="17"/>
    </location>
    <ligand>
        <name>ATP</name>
        <dbReference type="ChEBI" id="CHEBI:30616"/>
    </ligand>
</feature>
<evidence type="ECO:0000256" key="5">
    <source>
        <dbReference type="ARBA" id="ARBA00022842"/>
    </source>
</evidence>
<dbReference type="GO" id="GO:0005737">
    <property type="term" value="C:cytoplasm"/>
    <property type="evidence" value="ECO:0007669"/>
    <property type="project" value="TreeGrafter"/>
</dbReference>
<dbReference type="EMBL" id="CP045875">
    <property type="protein sequence ID" value="QGG47052.1"/>
    <property type="molecule type" value="Genomic_DNA"/>
</dbReference>
<dbReference type="PRINTS" id="PR00326">
    <property type="entry name" value="GTP1OBG"/>
</dbReference>
<comment type="similarity">
    <text evidence="6">Belongs to the TRAFAC class OBG-HflX-like GTPase superfamily. OBG GTPase family. YchF/OLA1 subfamily.</text>
</comment>
<evidence type="ECO:0000256" key="7">
    <source>
        <dbReference type="SAM" id="Coils"/>
    </source>
</evidence>
<dbReference type="InterPro" id="IPR006073">
    <property type="entry name" value="GTP-bd"/>
</dbReference>
<dbReference type="FunFam" id="3.10.20.30:FF:000001">
    <property type="entry name" value="Ribosome-binding ATPase YchF"/>
    <property type="match status" value="1"/>
</dbReference>
<dbReference type="InterPro" id="IPR041706">
    <property type="entry name" value="YchF_N"/>
</dbReference>
<dbReference type="PROSITE" id="PS51880">
    <property type="entry name" value="TGS"/>
    <property type="match status" value="1"/>
</dbReference>
<dbReference type="Proteomes" id="UP000366051">
    <property type="component" value="Chromosome"/>
</dbReference>
<dbReference type="GO" id="GO:0005524">
    <property type="term" value="F:ATP binding"/>
    <property type="evidence" value="ECO:0007669"/>
    <property type="project" value="UniProtKB-UniRule"/>
</dbReference>
<dbReference type="Gene3D" id="1.10.150.300">
    <property type="entry name" value="TGS-like domain"/>
    <property type="match status" value="1"/>
</dbReference>
<evidence type="ECO:0000259" key="8">
    <source>
        <dbReference type="PROSITE" id="PS51710"/>
    </source>
</evidence>
<dbReference type="CDD" id="cd04867">
    <property type="entry name" value="TGS_YchF_OLA1"/>
    <property type="match status" value="1"/>
</dbReference>
<dbReference type="FunFam" id="1.10.150.300:FF:000004">
    <property type="entry name" value="Ribosome-binding ATPase YchF"/>
    <property type="match status" value="1"/>
</dbReference>
<dbReference type="SUPFAM" id="SSF81271">
    <property type="entry name" value="TGS-like"/>
    <property type="match status" value="1"/>
</dbReference>
<keyword evidence="2" id="KW-0479">Metal-binding</keyword>
<dbReference type="OrthoDB" id="9807318at2"/>
<dbReference type="InterPro" id="IPR004396">
    <property type="entry name" value="ATPase_YchF/OLA1"/>
</dbReference>
<evidence type="ECO:0000313" key="11">
    <source>
        <dbReference type="Proteomes" id="UP000366051"/>
    </source>
</evidence>
<keyword evidence="5" id="KW-0460">Magnesium</keyword>
<comment type="function">
    <text evidence="6">ATPase that binds to both the 70S ribosome and the 50S ribosomal subunit in a nucleotide-independent manner.</text>
</comment>
<dbReference type="PANTHER" id="PTHR23305">
    <property type="entry name" value="OBG GTPASE FAMILY"/>
    <property type="match status" value="1"/>
</dbReference>
<keyword evidence="4 6" id="KW-0067">ATP-binding</keyword>
<evidence type="ECO:0000256" key="2">
    <source>
        <dbReference type="ARBA" id="ARBA00022723"/>
    </source>
</evidence>
<proteinExistence type="inferred from homology"/>
<dbReference type="InterPro" id="IPR023192">
    <property type="entry name" value="TGS-like_dom_sf"/>
</dbReference>
<organism evidence="10 11">
    <name type="scientific">Heliorestis convoluta</name>
    <dbReference type="NCBI Taxonomy" id="356322"/>
    <lineage>
        <taxon>Bacteria</taxon>
        <taxon>Bacillati</taxon>
        <taxon>Bacillota</taxon>
        <taxon>Clostridia</taxon>
        <taxon>Eubacteriales</taxon>
        <taxon>Heliobacteriaceae</taxon>
        <taxon>Heliorestis</taxon>
    </lineage>
</organism>
<dbReference type="KEGG" id="hcv:FTV88_0896"/>
<dbReference type="HAMAP" id="MF_00944">
    <property type="entry name" value="YchF_OLA1_ATPase"/>
    <property type="match status" value="1"/>
</dbReference>
<evidence type="ECO:0000256" key="3">
    <source>
        <dbReference type="ARBA" id="ARBA00022741"/>
    </source>
</evidence>
<evidence type="ECO:0000313" key="10">
    <source>
        <dbReference type="EMBL" id="QGG47052.1"/>
    </source>
</evidence>
<dbReference type="Pfam" id="PF06071">
    <property type="entry name" value="YchF-GTPase_C"/>
    <property type="match status" value="1"/>
</dbReference>
<dbReference type="CDD" id="cd01900">
    <property type="entry name" value="YchF"/>
    <property type="match status" value="1"/>
</dbReference>
<dbReference type="AlphaFoldDB" id="A0A5Q2N183"/>
<comment type="cofactor">
    <cofactor evidence="1">
        <name>Mg(2+)</name>
        <dbReference type="ChEBI" id="CHEBI:18420"/>
    </cofactor>
</comment>
<dbReference type="PROSITE" id="PS51710">
    <property type="entry name" value="G_OBG"/>
    <property type="match status" value="1"/>
</dbReference>
<accession>A0A5Q2N183</accession>
<feature type="coiled-coil region" evidence="7">
    <location>
        <begin position="130"/>
        <end position="157"/>
    </location>
</feature>
<dbReference type="InterPro" id="IPR004095">
    <property type="entry name" value="TGS"/>
</dbReference>
<dbReference type="Pfam" id="PF01926">
    <property type="entry name" value="MMR_HSR1"/>
    <property type="match status" value="1"/>
</dbReference>
<protein>
    <recommendedName>
        <fullName evidence="6">Ribosome-binding ATPase YchF</fullName>
    </recommendedName>
</protein>
<evidence type="ECO:0000259" key="9">
    <source>
        <dbReference type="PROSITE" id="PS51880"/>
    </source>
</evidence>
<dbReference type="GO" id="GO:0046872">
    <property type="term" value="F:metal ion binding"/>
    <property type="evidence" value="ECO:0007669"/>
    <property type="project" value="UniProtKB-KW"/>
</dbReference>
<sequence length="366" mass="40224">MAVQAGIVGLPNVGKSTLFNAITKAGAEAANYPFCTIEPNVGIVEVPDPRLDKLTEMVQPQKVVPAVVRFVDIAGLVRGASKGEGLGNKFLSHIREVDAVVHVVRCFEDSNVTHVDGKVSPLRDIETIELELILADLDAVERKMERVQKLLKSQDKKAIAEMNVLKKLQAAFEEEIPARALEWDDEEREIVKGLFLLTSKPVLYVANVSESEVSGPDNSMVQEVKAKAEREGAAVVVICAKIEAEIAELTDPEERAMFLAELGLEESGLDRLVRETYALLGLITYFTAGVQEVRAWTIRRGMKAPQAAGVIHTDFERGFIRAETIGYDDLMAAGSQVAAREKGVQRLEGKEYVVKDGDVIHFRFNV</sequence>
<keyword evidence="11" id="KW-1185">Reference proteome</keyword>
<dbReference type="InterPro" id="IPR012675">
    <property type="entry name" value="Beta-grasp_dom_sf"/>
</dbReference>
<reference evidence="11" key="1">
    <citation type="submission" date="2019-11" db="EMBL/GenBank/DDBJ databases">
        <title>Genome sequence of Heliorestis convoluta strain HH, an alkaliphilic and minimalistic phototrophic bacterium from a soda lake in Egypt.</title>
        <authorList>
            <person name="Dewey E.D."/>
            <person name="Stokes L.M."/>
            <person name="Burchell B.M."/>
            <person name="Shaffer K.N."/>
            <person name="Huntington A.M."/>
            <person name="Baker J.M."/>
            <person name="Nadendla S."/>
            <person name="Giglio M.G."/>
            <person name="Touchman J.W."/>
            <person name="Blankenship R.E."/>
            <person name="Madigan M.T."/>
            <person name="Sattley W.M."/>
        </authorList>
    </citation>
    <scope>NUCLEOTIDE SEQUENCE [LARGE SCALE GENOMIC DNA]</scope>
    <source>
        <strain evidence="11">HH</strain>
    </source>
</reference>
<dbReference type="GO" id="GO:0005525">
    <property type="term" value="F:GTP binding"/>
    <property type="evidence" value="ECO:0007669"/>
    <property type="project" value="InterPro"/>
</dbReference>
<evidence type="ECO:0000256" key="6">
    <source>
        <dbReference type="HAMAP-Rule" id="MF_00944"/>
    </source>
</evidence>
<dbReference type="SUPFAM" id="SSF52540">
    <property type="entry name" value="P-loop containing nucleoside triphosphate hydrolases"/>
    <property type="match status" value="1"/>
</dbReference>
<name>A0A5Q2N183_9FIRM</name>
<dbReference type="Gene3D" id="3.10.20.30">
    <property type="match status" value="1"/>
</dbReference>
<dbReference type="InterPro" id="IPR012676">
    <property type="entry name" value="TGS-like"/>
</dbReference>
<dbReference type="GO" id="GO:0043023">
    <property type="term" value="F:ribosomal large subunit binding"/>
    <property type="evidence" value="ECO:0007669"/>
    <property type="project" value="UniProtKB-UniRule"/>
</dbReference>
<dbReference type="GO" id="GO:0016887">
    <property type="term" value="F:ATP hydrolysis activity"/>
    <property type="evidence" value="ECO:0007669"/>
    <property type="project" value="UniProtKB-UniRule"/>
</dbReference>
<dbReference type="PANTHER" id="PTHR23305:SF18">
    <property type="entry name" value="OBG-TYPE G DOMAIN-CONTAINING PROTEIN"/>
    <property type="match status" value="1"/>
</dbReference>
<dbReference type="Gene3D" id="3.40.50.300">
    <property type="entry name" value="P-loop containing nucleotide triphosphate hydrolases"/>
    <property type="match status" value="1"/>
</dbReference>
<feature type="domain" description="TGS" evidence="9">
    <location>
        <begin position="281"/>
        <end position="364"/>
    </location>
</feature>
<dbReference type="InterPro" id="IPR013029">
    <property type="entry name" value="YchF_C"/>
</dbReference>
<dbReference type="InterPro" id="IPR031167">
    <property type="entry name" value="G_OBG"/>
</dbReference>
<dbReference type="PIRSF" id="PIRSF006641">
    <property type="entry name" value="CHP00092"/>
    <property type="match status" value="1"/>
</dbReference>
<dbReference type="InterPro" id="IPR027417">
    <property type="entry name" value="P-loop_NTPase"/>
</dbReference>
<keyword evidence="7" id="KW-0175">Coiled coil</keyword>
<evidence type="ECO:0000256" key="1">
    <source>
        <dbReference type="ARBA" id="ARBA00001946"/>
    </source>
</evidence>
<keyword evidence="3 6" id="KW-0547">Nucleotide-binding</keyword>
<evidence type="ECO:0000256" key="4">
    <source>
        <dbReference type="ARBA" id="ARBA00022840"/>
    </source>
</evidence>